<comment type="caution">
    <text evidence="1">The sequence shown here is derived from an EMBL/GenBank/DDBJ whole genome shotgun (WGS) entry which is preliminary data.</text>
</comment>
<dbReference type="EMBL" id="MUIO01000108">
    <property type="protein sequence ID" value="ORC55968.1"/>
    <property type="molecule type" value="Genomic_DNA"/>
</dbReference>
<name>A0A1X0N035_9PSED</name>
<sequence>MLDEGFKAWQAHDFLLLRITPRITHQGKAGNVLAYHHIGRSDVKHEELNSIFAKIDDCDFVGAKAELHKLAQELAHKGELEYSDFLADYAYRSSRNFGNAQQTMPRSEIDKKFKALDQKYEDLVGKQDKILFDAYEYFKEHEKIATTTQSYRTSFSWFNIQHDDNFPFIDACMKNETQNHITLENVSTVFINQLKFYARLQKAGTTTLFNYGQRITNIEAGKFWRYVELRKNSMAQKNALDEIDVISEKLKELEIQASEIRSYYWINDHSSTEFRNDFTECLEEFHKTQANS</sequence>
<reference evidence="2" key="1">
    <citation type="submission" date="2017-02" db="EMBL/GenBank/DDBJ databases">
        <title>Pseudomonas floridae sp. nov., a novel pathogenic bacterial species isolated from tomato.</title>
        <authorList>
            <person name="Timilsina S."/>
            <person name="Vallad G.E."/>
            <person name="Jones J.B."/>
        </authorList>
    </citation>
    <scope>NUCLEOTIDE SEQUENCE [LARGE SCALE GENOMIC DNA]</scope>
    <source>
        <strain evidence="2">GEV388</strain>
    </source>
</reference>
<dbReference type="RefSeq" id="WP_083185764.1">
    <property type="nucleotide sequence ID" value="NZ_CBCRZR010000006.1"/>
</dbReference>
<accession>A0A1X0N035</accession>
<keyword evidence="2" id="KW-1185">Reference proteome</keyword>
<protein>
    <submittedName>
        <fullName evidence="1">Uncharacterized protein</fullName>
    </submittedName>
</protein>
<proteinExistence type="predicted"/>
<dbReference type="AlphaFoldDB" id="A0A1X0N035"/>
<dbReference type="Proteomes" id="UP000192815">
    <property type="component" value="Unassembled WGS sequence"/>
</dbReference>
<evidence type="ECO:0000313" key="2">
    <source>
        <dbReference type="Proteomes" id="UP000192815"/>
    </source>
</evidence>
<gene>
    <name evidence="1" type="ORF">BZK31_23995</name>
</gene>
<evidence type="ECO:0000313" key="1">
    <source>
        <dbReference type="EMBL" id="ORC55968.1"/>
    </source>
</evidence>
<organism evidence="1 2">
    <name type="scientific">Pseudomonas floridensis</name>
    <dbReference type="NCBI Taxonomy" id="1958950"/>
    <lineage>
        <taxon>Bacteria</taxon>
        <taxon>Pseudomonadati</taxon>
        <taxon>Pseudomonadota</taxon>
        <taxon>Gammaproteobacteria</taxon>
        <taxon>Pseudomonadales</taxon>
        <taxon>Pseudomonadaceae</taxon>
        <taxon>Pseudomonas</taxon>
    </lineage>
</organism>